<dbReference type="SMART" id="SM00100">
    <property type="entry name" value="cNMP"/>
    <property type="match status" value="1"/>
</dbReference>
<dbReference type="Gene3D" id="2.60.120.10">
    <property type="entry name" value="Jelly Rolls"/>
    <property type="match status" value="1"/>
</dbReference>
<dbReference type="SUPFAM" id="SSF51206">
    <property type="entry name" value="cAMP-binding domain-like"/>
    <property type="match status" value="1"/>
</dbReference>
<dbReference type="EMBL" id="JADPIE010000004">
    <property type="protein sequence ID" value="MBF8437136.1"/>
    <property type="molecule type" value="Genomic_DNA"/>
</dbReference>
<dbReference type="InterPro" id="IPR018708">
    <property type="entry name" value="DUF2225"/>
</dbReference>
<dbReference type="PANTHER" id="PTHR24567:SF26">
    <property type="entry name" value="REGULATORY PROTEIN YEIL"/>
    <property type="match status" value="1"/>
</dbReference>
<evidence type="ECO:0000259" key="1">
    <source>
        <dbReference type="PROSITE" id="PS50042"/>
    </source>
</evidence>
<keyword evidence="3" id="KW-1185">Reference proteome</keyword>
<proteinExistence type="predicted"/>
<dbReference type="Proteomes" id="UP000621436">
    <property type="component" value="Unassembled WGS sequence"/>
</dbReference>
<sequence length="398" mass="46062">MSLMSQLIESDSSQLLKYNAGDIIFDYGDSADDIYIVVQGEIILSKKARGAEEAFEIIKSGGLFGELALINNQTRKIRATAAQNGASIFSYSAKDFFDLIGADTEINQQLINTLVSRIQQLEDPVKINLDLDSIKSNQNEESKKESPGEFFLDGHGNYNREAPESYQHYLYSKDIDCPACGNNFKAKIIRRSRLRLEKIKDNLRKVYKNFEPIWYRIRVCPQCYYAAPGIKFNDISKANKQKIRKEFKIYVERKISSQFQAGFSEPRNLNQVFNSYYLNIACYNFIGVEKEQVAASWLRLSWLYSDQDEVELANKASENAYQELKDFYYKENNQNLNSQAKEKLSLLLADLSIEHGHHEEAMPILDKIVRKSTTKPYYKELARDKFIKIREENNQKER</sequence>
<dbReference type="GO" id="GO:0005829">
    <property type="term" value="C:cytosol"/>
    <property type="evidence" value="ECO:0007669"/>
    <property type="project" value="TreeGrafter"/>
</dbReference>
<dbReference type="InterPro" id="IPR050397">
    <property type="entry name" value="Env_Response_Regulators"/>
</dbReference>
<dbReference type="AlphaFoldDB" id="A0A931ASL8"/>
<dbReference type="InterPro" id="IPR000595">
    <property type="entry name" value="cNMP-bd_dom"/>
</dbReference>
<accession>A0A931ASL8</accession>
<evidence type="ECO:0000313" key="3">
    <source>
        <dbReference type="Proteomes" id="UP000621436"/>
    </source>
</evidence>
<dbReference type="CDD" id="cd00038">
    <property type="entry name" value="CAP_ED"/>
    <property type="match status" value="1"/>
</dbReference>
<dbReference type="PROSITE" id="PS50042">
    <property type="entry name" value="CNMP_BINDING_3"/>
    <property type="match status" value="1"/>
</dbReference>
<gene>
    <name evidence="2" type="ORF">I0Q91_08610</name>
</gene>
<dbReference type="GO" id="GO:0003700">
    <property type="term" value="F:DNA-binding transcription factor activity"/>
    <property type="evidence" value="ECO:0007669"/>
    <property type="project" value="TreeGrafter"/>
</dbReference>
<reference evidence="2" key="1">
    <citation type="submission" date="2020-11" db="EMBL/GenBank/DDBJ databases">
        <title>Halonatronomonas betainensis gen. nov., sp. nov. a novel haloalkaliphilic representative of the family Halanaerobiacae capable of betaine degradation.</title>
        <authorList>
            <person name="Boltyanskaya Y."/>
            <person name="Kevbrin V."/>
            <person name="Detkova E."/>
            <person name="Grouzdev D.S."/>
            <person name="Koziaeva V."/>
            <person name="Zhilina T."/>
        </authorList>
    </citation>
    <scope>NUCLEOTIDE SEQUENCE</scope>
    <source>
        <strain evidence="2">Z-7014</strain>
    </source>
</reference>
<dbReference type="PANTHER" id="PTHR24567">
    <property type="entry name" value="CRP FAMILY TRANSCRIPTIONAL REGULATORY PROTEIN"/>
    <property type="match status" value="1"/>
</dbReference>
<protein>
    <submittedName>
        <fullName evidence="2">DUF2225 domain-containing protein</fullName>
    </submittedName>
</protein>
<name>A0A931ASL8_9FIRM</name>
<dbReference type="InterPro" id="IPR014710">
    <property type="entry name" value="RmlC-like_jellyroll"/>
</dbReference>
<evidence type="ECO:0000313" key="2">
    <source>
        <dbReference type="EMBL" id="MBF8437136.1"/>
    </source>
</evidence>
<dbReference type="InterPro" id="IPR018490">
    <property type="entry name" value="cNMP-bd_dom_sf"/>
</dbReference>
<feature type="domain" description="Cyclic nucleotide-binding" evidence="1">
    <location>
        <begin position="1"/>
        <end position="117"/>
    </location>
</feature>
<dbReference type="Pfam" id="PF00027">
    <property type="entry name" value="cNMP_binding"/>
    <property type="match status" value="1"/>
</dbReference>
<comment type="caution">
    <text evidence="2">The sequence shown here is derived from an EMBL/GenBank/DDBJ whole genome shotgun (WGS) entry which is preliminary data.</text>
</comment>
<dbReference type="Pfam" id="PF09986">
    <property type="entry name" value="DUF2225"/>
    <property type="match status" value="1"/>
</dbReference>
<organism evidence="2 3">
    <name type="scientific">Halonatronomonas betaini</name>
    <dbReference type="NCBI Taxonomy" id="2778430"/>
    <lineage>
        <taxon>Bacteria</taxon>
        <taxon>Bacillati</taxon>
        <taxon>Bacillota</taxon>
        <taxon>Clostridia</taxon>
        <taxon>Halanaerobiales</taxon>
        <taxon>Halarsenatibacteraceae</taxon>
        <taxon>Halonatronomonas</taxon>
    </lineage>
</organism>